<dbReference type="Gene3D" id="3.30.565.10">
    <property type="entry name" value="Histidine kinase-like ATPase, C-terminal domain"/>
    <property type="match status" value="1"/>
</dbReference>
<feature type="domain" description="Histidine kinase" evidence="3">
    <location>
        <begin position="1"/>
        <end position="127"/>
    </location>
</feature>
<dbReference type="GO" id="GO:0005524">
    <property type="term" value="F:ATP binding"/>
    <property type="evidence" value="ECO:0007669"/>
    <property type="project" value="UniProtKB-KW"/>
</dbReference>
<evidence type="ECO:0000259" key="3">
    <source>
        <dbReference type="PROSITE" id="PS50109"/>
    </source>
</evidence>
<dbReference type="SUPFAM" id="SSF55874">
    <property type="entry name" value="ATPase domain of HSP90 chaperone/DNA topoisomerase II/histidine kinase"/>
    <property type="match status" value="1"/>
</dbReference>
<dbReference type="PRINTS" id="PR00344">
    <property type="entry name" value="BCTRLSENSOR"/>
</dbReference>
<dbReference type="InterPro" id="IPR004358">
    <property type="entry name" value="Sig_transdc_His_kin-like_C"/>
</dbReference>
<accession>A0ABS9WYZ0</accession>
<sequence length="127" mass="13812">MKLPIFIFGEQKLSIRSVPSFIALALLNLINNSLKHGFDNTGNGKITLTVEKGAKNGAKITYKDDGKGMDKTVLKQVFTPFFTTRKDRGYVGVGMSTTHDLIKNKLGGDIKIESQVGKGTTVIITLP</sequence>
<dbReference type="Proteomes" id="UP001139646">
    <property type="component" value="Unassembled WGS sequence"/>
</dbReference>
<dbReference type="EC" id="2.7.13.3" evidence="2"/>
<dbReference type="Pfam" id="PF02518">
    <property type="entry name" value="HATPase_c"/>
    <property type="match status" value="1"/>
</dbReference>
<dbReference type="RefSeq" id="WP_242284475.1">
    <property type="nucleotide sequence ID" value="NZ_JAKKSL010000001.1"/>
</dbReference>
<evidence type="ECO:0000256" key="2">
    <source>
        <dbReference type="ARBA" id="ARBA00012438"/>
    </source>
</evidence>
<comment type="catalytic activity">
    <reaction evidence="1">
        <text>ATP + protein L-histidine = ADP + protein N-phospho-L-histidine.</text>
        <dbReference type="EC" id="2.7.13.3"/>
    </reaction>
</comment>
<keyword evidence="5" id="KW-1185">Reference proteome</keyword>
<dbReference type="InterPro" id="IPR005467">
    <property type="entry name" value="His_kinase_dom"/>
</dbReference>
<keyword evidence="4" id="KW-0547">Nucleotide-binding</keyword>
<gene>
    <name evidence="4" type="ORF">L3081_07175</name>
</gene>
<evidence type="ECO:0000256" key="1">
    <source>
        <dbReference type="ARBA" id="ARBA00000085"/>
    </source>
</evidence>
<keyword evidence="4" id="KW-0067">ATP-binding</keyword>
<reference evidence="4" key="1">
    <citation type="submission" date="2022-01" db="EMBL/GenBank/DDBJ databases">
        <title>Colwellia maritima, isolated from seawater.</title>
        <authorList>
            <person name="Kristyanto S."/>
            <person name="Jung J."/>
            <person name="Jeon C.O."/>
        </authorList>
    </citation>
    <scope>NUCLEOTIDE SEQUENCE</scope>
    <source>
        <strain evidence="4">MSW7</strain>
    </source>
</reference>
<dbReference type="SMART" id="SM00387">
    <property type="entry name" value="HATPase_c"/>
    <property type="match status" value="1"/>
</dbReference>
<evidence type="ECO:0000313" key="5">
    <source>
        <dbReference type="Proteomes" id="UP001139646"/>
    </source>
</evidence>
<dbReference type="PANTHER" id="PTHR43065">
    <property type="entry name" value="SENSOR HISTIDINE KINASE"/>
    <property type="match status" value="1"/>
</dbReference>
<protein>
    <recommendedName>
        <fullName evidence="2">histidine kinase</fullName>
        <ecNumber evidence="2">2.7.13.3</ecNumber>
    </recommendedName>
</protein>
<dbReference type="InterPro" id="IPR036890">
    <property type="entry name" value="HATPase_C_sf"/>
</dbReference>
<dbReference type="PROSITE" id="PS50109">
    <property type="entry name" value="HIS_KIN"/>
    <property type="match status" value="1"/>
</dbReference>
<proteinExistence type="predicted"/>
<comment type="caution">
    <text evidence="4">The sequence shown here is derived from an EMBL/GenBank/DDBJ whole genome shotgun (WGS) entry which is preliminary data.</text>
</comment>
<dbReference type="EMBL" id="JAKKSL010000001">
    <property type="protein sequence ID" value="MCI2283213.1"/>
    <property type="molecule type" value="Genomic_DNA"/>
</dbReference>
<organism evidence="4 5">
    <name type="scientific">Colwellia maritima</name>
    <dbReference type="NCBI Taxonomy" id="2912588"/>
    <lineage>
        <taxon>Bacteria</taxon>
        <taxon>Pseudomonadati</taxon>
        <taxon>Pseudomonadota</taxon>
        <taxon>Gammaproteobacteria</taxon>
        <taxon>Alteromonadales</taxon>
        <taxon>Colwelliaceae</taxon>
        <taxon>Colwellia</taxon>
    </lineage>
</organism>
<evidence type="ECO:0000313" key="4">
    <source>
        <dbReference type="EMBL" id="MCI2283213.1"/>
    </source>
</evidence>
<name>A0ABS9WYZ0_9GAMM</name>
<dbReference type="InterPro" id="IPR003594">
    <property type="entry name" value="HATPase_dom"/>
</dbReference>